<reference evidence="4 5" key="1">
    <citation type="submission" date="2020-03" db="EMBL/GenBank/DDBJ databases">
        <title>Whole genome shotgun sequence of Phytohabitans rumicis NBRC 108638.</title>
        <authorList>
            <person name="Komaki H."/>
            <person name="Tamura T."/>
        </authorList>
    </citation>
    <scope>NUCLEOTIDE SEQUENCE [LARGE SCALE GENOMIC DNA]</scope>
    <source>
        <strain evidence="4 5">NBRC 108638</strain>
    </source>
</reference>
<dbReference type="PANTHER" id="PTHR36933">
    <property type="entry name" value="SLL0788 PROTEIN"/>
    <property type="match status" value="1"/>
</dbReference>
<feature type="chain" id="PRO_5028936506" evidence="2">
    <location>
        <begin position="21"/>
        <end position="187"/>
    </location>
</feature>
<evidence type="ECO:0000256" key="1">
    <source>
        <dbReference type="SAM" id="MobiDB-lite"/>
    </source>
</evidence>
<proteinExistence type="predicted"/>
<dbReference type="PROSITE" id="PS51257">
    <property type="entry name" value="PROKAR_LIPOPROTEIN"/>
    <property type="match status" value="1"/>
</dbReference>
<gene>
    <name evidence="4" type="ORF">Prum_079250</name>
</gene>
<keyword evidence="5" id="KW-1185">Reference proteome</keyword>
<evidence type="ECO:0000313" key="4">
    <source>
        <dbReference type="EMBL" id="GFJ94283.1"/>
    </source>
</evidence>
<keyword evidence="2" id="KW-0732">Signal</keyword>
<dbReference type="Pfam" id="PF03713">
    <property type="entry name" value="DUF305"/>
    <property type="match status" value="1"/>
</dbReference>
<feature type="region of interest" description="Disordered" evidence="1">
    <location>
        <begin position="90"/>
        <end position="112"/>
    </location>
</feature>
<dbReference type="InterPro" id="IPR005183">
    <property type="entry name" value="DUF305_CopM-like"/>
</dbReference>
<accession>A0A6V8LAP9</accession>
<feature type="compositionally biased region" description="Low complexity" evidence="1">
    <location>
        <begin position="90"/>
        <end position="101"/>
    </location>
</feature>
<name>A0A6V8LAP9_9ACTN</name>
<protein>
    <submittedName>
        <fullName evidence="4">DUF305 domain-containing protein</fullName>
    </submittedName>
</protein>
<evidence type="ECO:0000259" key="3">
    <source>
        <dbReference type="Pfam" id="PF03713"/>
    </source>
</evidence>
<dbReference type="Gene3D" id="1.20.1260.10">
    <property type="match status" value="1"/>
</dbReference>
<dbReference type="Proteomes" id="UP000482960">
    <property type="component" value="Unassembled WGS sequence"/>
</dbReference>
<evidence type="ECO:0000256" key="2">
    <source>
        <dbReference type="SAM" id="SignalP"/>
    </source>
</evidence>
<comment type="caution">
    <text evidence="4">The sequence shown here is derived from an EMBL/GenBank/DDBJ whole genome shotgun (WGS) entry which is preliminary data.</text>
</comment>
<dbReference type="InterPro" id="IPR012347">
    <property type="entry name" value="Ferritin-like"/>
</dbReference>
<feature type="domain" description="DUF305" evidence="3">
    <location>
        <begin position="34"/>
        <end position="183"/>
    </location>
</feature>
<sequence length="187" mass="19956">MSRWLLLSLLLLVGCSAAPAARPSTSDPPAAATDVMFLQMLLPHHRQGVELAGLGRTRGTRTDLTLLAAAIESTQRDEVETMSGWLREAGAPETAPPATDGADPHAAHGGLPGTSAVEIAALHASTGTEFERRFLTTMMSHQGDAIRLAKMELASGKDPRIRAFATRIELSRVAQLEQMQHLLDTAT</sequence>
<evidence type="ECO:0000313" key="5">
    <source>
        <dbReference type="Proteomes" id="UP000482960"/>
    </source>
</evidence>
<dbReference type="AlphaFoldDB" id="A0A6V8LAP9"/>
<feature type="signal peptide" evidence="2">
    <location>
        <begin position="1"/>
        <end position="20"/>
    </location>
</feature>
<organism evidence="4 5">
    <name type="scientific">Phytohabitans rumicis</name>
    <dbReference type="NCBI Taxonomy" id="1076125"/>
    <lineage>
        <taxon>Bacteria</taxon>
        <taxon>Bacillati</taxon>
        <taxon>Actinomycetota</taxon>
        <taxon>Actinomycetes</taxon>
        <taxon>Micromonosporales</taxon>
        <taxon>Micromonosporaceae</taxon>
    </lineage>
</organism>
<reference evidence="4 5" key="2">
    <citation type="submission" date="2020-03" db="EMBL/GenBank/DDBJ databases">
        <authorList>
            <person name="Ichikawa N."/>
            <person name="Kimura A."/>
            <person name="Kitahashi Y."/>
            <person name="Uohara A."/>
        </authorList>
    </citation>
    <scope>NUCLEOTIDE SEQUENCE [LARGE SCALE GENOMIC DNA]</scope>
    <source>
        <strain evidence="4 5">NBRC 108638</strain>
    </source>
</reference>
<dbReference type="EMBL" id="BLPG01000001">
    <property type="protein sequence ID" value="GFJ94283.1"/>
    <property type="molecule type" value="Genomic_DNA"/>
</dbReference>
<dbReference type="RefSeq" id="WP_173081306.1">
    <property type="nucleotide sequence ID" value="NZ_BAABJB010000018.1"/>
</dbReference>
<dbReference type="PANTHER" id="PTHR36933:SF1">
    <property type="entry name" value="SLL0788 PROTEIN"/>
    <property type="match status" value="1"/>
</dbReference>